<dbReference type="PANTHER" id="PTHR43876">
    <property type="entry name" value="UBIQUINONE BIOSYNTHESIS MONOOXYGENASE COQ6, MITOCHONDRIAL"/>
    <property type="match status" value="1"/>
</dbReference>
<evidence type="ECO:0000313" key="11">
    <source>
        <dbReference type="Proteomes" id="UP001236239"/>
    </source>
</evidence>
<dbReference type="AlphaFoldDB" id="A0AAJ6NBF2"/>
<keyword evidence="6" id="KW-0560">Oxidoreductase</keyword>
<comment type="subunit">
    <text evidence="8">Component of the Ubi complex metabolon, which regroups five ubiquinone biosynthesis proteins (UbiE, UbiF, UbiG, UbiH and UbiI) and two accessory factors (UbiK and the lipid-binding protein UbiJ).</text>
</comment>
<dbReference type="InterPro" id="IPR002938">
    <property type="entry name" value="FAD-bd"/>
</dbReference>
<protein>
    <submittedName>
        <fullName evidence="10">FAD-dependent oxidoreductase</fullName>
    </submittedName>
</protein>
<dbReference type="Gene3D" id="3.50.50.60">
    <property type="entry name" value="FAD/NAD(P)-binding domain"/>
    <property type="match status" value="2"/>
</dbReference>
<evidence type="ECO:0000259" key="9">
    <source>
        <dbReference type="Pfam" id="PF01494"/>
    </source>
</evidence>
<comment type="cofactor">
    <cofactor evidence="1">
        <name>FAD</name>
        <dbReference type="ChEBI" id="CHEBI:57692"/>
    </cofactor>
</comment>
<proteinExistence type="inferred from homology"/>
<dbReference type="NCBIfam" id="TIGR01988">
    <property type="entry name" value="Ubi-OHases"/>
    <property type="match status" value="1"/>
</dbReference>
<comment type="pathway">
    <text evidence="2">Cofactor biosynthesis; ubiquinone biosynthesis.</text>
</comment>
<evidence type="ECO:0000256" key="2">
    <source>
        <dbReference type="ARBA" id="ARBA00004749"/>
    </source>
</evidence>
<sequence>MNQQDVIVIGGGMVGAATALGLAKQGLKVALLEKRALPTFSQEQPYDLRISAISKASVQLLEELGAWQKIEEMRVCPYDGLETWEIDGFNTVFSAQDLGLNELGYMVENNVIQLGLWQCLKDYPNCQQAVGFEQLFAKNKQGIWTITSDNQQQFSAPLIIAADGANSQVRGWAGIGLTSWQYRQHCLLAVVKTELPQQSVTWQQFYPSGPRAFLPLLDHQGCIVWYDSPQRIKELQNLSSEKLTNEILTHFPQRLGQIEVENCGAFPLTRQHAQSYFKNGIVLVGDSAHTINPLAGQGVNLGFKDVKALLNVLEKAQQKGENLASDEVLKRYQNKRKPDNLLMQSGMDFFYKTFKTDLLPVKVIRNLGLFTADKLTLLKNKALKYAIGL</sequence>
<dbReference type="Pfam" id="PF01494">
    <property type="entry name" value="FAD_binding_3"/>
    <property type="match status" value="1"/>
</dbReference>
<dbReference type="Proteomes" id="UP001236239">
    <property type="component" value="Unassembled WGS sequence"/>
</dbReference>
<evidence type="ECO:0000256" key="4">
    <source>
        <dbReference type="ARBA" id="ARBA00022630"/>
    </source>
</evidence>
<reference evidence="10" key="1">
    <citation type="journal article" date="2023" name="Front. Microbiol.">
        <title>Phylogeography and host specificity of Pasteurellaceae pathogenic to sea-farmed fish in the north-east Atlantic.</title>
        <authorList>
            <person name="Gulla S."/>
            <person name="Colquhoun D.J."/>
            <person name="Olsen A.B."/>
            <person name="Spilsberg B."/>
            <person name="Lagesen K."/>
            <person name="Aakesson C.P."/>
            <person name="Strom S."/>
            <person name="Manji F."/>
            <person name="Birkbeck T.H."/>
            <person name="Nilsen H.K."/>
        </authorList>
    </citation>
    <scope>NUCLEOTIDE SEQUENCE</scope>
    <source>
        <strain evidence="10">TW16_20</strain>
    </source>
</reference>
<gene>
    <name evidence="10" type="ORF">QJU93_10260</name>
</gene>
<comment type="caution">
    <text evidence="10">The sequence shown here is derived from an EMBL/GenBank/DDBJ whole genome shotgun (WGS) entry which is preliminary data.</text>
</comment>
<dbReference type="EMBL" id="JASAYQ010000022">
    <property type="protein sequence ID" value="MDP8173739.1"/>
    <property type="molecule type" value="Genomic_DNA"/>
</dbReference>
<dbReference type="PRINTS" id="PR00420">
    <property type="entry name" value="RNGMNOXGNASE"/>
</dbReference>
<keyword evidence="4" id="KW-0285">Flavoprotein</keyword>
<dbReference type="PANTHER" id="PTHR43876:SF10">
    <property type="entry name" value="3-DEMETHOXYUBIQUINOL 3-HYDROXYLASE"/>
    <property type="match status" value="1"/>
</dbReference>
<keyword evidence="7" id="KW-0503">Monooxygenase</keyword>
<dbReference type="InterPro" id="IPR051205">
    <property type="entry name" value="UbiH/COQ6_monooxygenase"/>
</dbReference>
<evidence type="ECO:0000256" key="1">
    <source>
        <dbReference type="ARBA" id="ARBA00001974"/>
    </source>
</evidence>
<organism evidence="10 11">
    <name type="scientific">Phocoenobacter skyensis</name>
    <dbReference type="NCBI Taxonomy" id="97481"/>
    <lineage>
        <taxon>Bacteria</taxon>
        <taxon>Pseudomonadati</taxon>
        <taxon>Pseudomonadota</taxon>
        <taxon>Gammaproteobacteria</taxon>
        <taxon>Pasteurellales</taxon>
        <taxon>Pasteurellaceae</taxon>
        <taxon>Phocoenobacter</taxon>
    </lineage>
</organism>
<dbReference type="GO" id="GO:0110142">
    <property type="term" value="C:ubiquinone biosynthesis complex"/>
    <property type="evidence" value="ECO:0007669"/>
    <property type="project" value="UniProtKB-ARBA"/>
</dbReference>
<evidence type="ECO:0000313" key="10">
    <source>
        <dbReference type="EMBL" id="MDP8173739.1"/>
    </source>
</evidence>
<dbReference type="GO" id="GO:0008682">
    <property type="term" value="F:3-demethoxyubiquinol 3-hydroxylase activity"/>
    <property type="evidence" value="ECO:0007669"/>
    <property type="project" value="TreeGrafter"/>
</dbReference>
<keyword evidence="5" id="KW-0274">FAD</keyword>
<dbReference type="InterPro" id="IPR036188">
    <property type="entry name" value="FAD/NAD-bd_sf"/>
</dbReference>
<evidence type="ECO:0000256" key="5">
    <source>
        <dbReference type="ARBA" id="ARBA00022827"/>
    </source>
</evidence>
<evidence type="ECO:0000256" key="7">
    <source>
        <dbReference type="ARBA" id="ARBA00023033"/>
    </source>
</evidence>
<dbReference type="RefSeq" id="WP_306374905.1">
    <property type="nucleotide sequence ID" value="NZ_JASAYK010000011.1"/>
</dbReference>
<dbReference type="InterPro" id="IPR010971">
    <property type="entry name" value="UbiH/COQ6"/>
</dbReference>
<dbReference type="SUPFAM" id="SSF51905">
    <property type="entry name" value="FAD/NAD(P)-binding domain"/>
    <property type="match status" value="1"/>
</dbReference>
<dbReference type="GO" id="GO:0071949">
    <property type="term" value="F:FAD binding"/>
    <property type="evidence" value="ECO:0007669"/>
    <property type="project" value="InterPro"/>
</dbReference>
<evidence type="ECO:0000256" key="8">
    <source>
        <dbReference type="ARBA" id="ARBA00065734"/>
    </source>
</evidence>
<comment type="similarity">
    <text evidence="3">Belongs to the UbiH/COQ6 family.</text>
</comment>
<dbReference type="GO" id="GO:0006744">
    <property type="term" value="P:ubiquinone biosynthetic process"/>
    <property type="evidence" value="ECO:0007669"/>
    <property type="project" value="InterPro"/>
</dbReference>
<name>A0AAJ6NBF2_9PAST</name>
<evidence type="ECO:0000256" key="3">
    <source>
        <dbReference type="ARBA" id="ARBA00005349"/>
    </source>
</evidence>
<evidence type="ECO:0000256" key="6">
    <source>
        <dbReference type="ARBA" id="ARBA00023002"/>
    </source>
</evidence>
<feature type="domain" description="FAD-binding" evidence="9">
    <location>
        <begin position="5"/>
        <end position="338"/>
    </location>
</feature>
<accession>A0AAJ6NBF2</accession>
<dbReference type="FunFam" id="3.50.50.60:FF:000021">
    <property type="entry name" value="Ubiquinone biosynthesis monooxygenase COQ6"/>
    <property type="match status" value="1"/>
</dbReference>